<dbReference type="InterPro" id="IPR007582">
    <property type="entry name" value="TFIID_NTD2"/>
</dbReference>
<feature type="region of interest" description="Disordered" evidence="9">
    <location>
        <begin position="355"/>
        <end position="374"/>
    </location>
</feature>
<dbReference type="SUPFAM" id="SSF160897">
    <property type="entry name" value="Taf5 N-terminal domain-like"/>
    <property type="match status" value="1"/>
</dbReference>
<dbReference type="Pfam" id="PF00400">
    <property type="entry name" value="WD40"/>
    <property type="match status" value="5"/>
</dbReference>
<protein>
    <submittedName>
        <fullName evidence="11">Transcription initiation factor TFIID subunit 5</fullName>
    </submittedName>
</protein>
<dbReference type="InterPro" id="IPR020472">
    <property type="entry name" value="WD40_PAC1"/>
</dbReference>
<evidence type="ECO:0000256" key="2">
    <source>
        <dbReference type="ARBA" id="ARBA00009435"/>
    </source>
</evidence>
<evidence type="ECO:0000256" key="8">
    <source>
        <dbReference type="PROSITE-ProRule" id="PRU00221"/>
    </source>
</evidence>
<proteinExistence type="inferred from homology"/>
<dbReference type="InterPro" id="IPR015943">
    <property type="entry name" value="WD40/YVTN_repeat-like_dom_sf"/>
</dbReference>
<feature type="compositionally biased region" description="Low complexity" evidence="9">
    <location>
        <begin position="755"/>
        <end position="770"/>
    </location>
</feature>
<dbReference type="PROSITE" id="PS50896">
    <property type="entry name" value="LISH"/>
    <property type="match status" value="1"/>
</dbReference>
<keyword evidence="5" id="KW-0805">Transcription regulation</keyword>
<dbReference type="SUPFAM" id="SSF50978">
    <property type="entry name" value="WD40 repeat-like"/>
    <property type="match status" value="1"/>
</dbReference>
<dbReference type="PANTHER" id="PTHR19879">
    <property type="entry name" value="TRANSCRIPTION INITIATION FACTOR TFIID"/>
    <property type="match status" value="1"/>
</dbReference>
<dbReference type="InterPro" id="IPR037264">
    <property type="entry name" value="TFIID_NTD2_sf"/>
</dbReference>
<evidence type="ECO:0000256" key="7">
    <source>
        <dbReference type="ARBA" id="ARBA00023242"/>
    </source>
</evidence>
<evidence type="ECO:0000256" key="1">
    <source>
        <dbReference type="ARBA" id="ARBA00004123"/>
    </source>
</evidence>
<reference evidence="11 12" key="1">
    <citation type="journal article" date="2018" name="Mol. Ecol.">
        <title>The obligate alkalophilic soda-lake fungus Sodiomyces alkalinus has shifted to a protein diet.</title>
        <authorList>
            <person name="Grum-Grzhimaylo A.A."/>
            <person name="Falkoski D.L."/>
            <person name="van den Heuvel J."/>
            <person name="Valero-Jimenez C.A."/>
            <person name="Min B."/>
            <person name="Choi I.G."/>
            <person name="Lipzen A."/>
            <person name="Daum C.G."/>
            <person name="Aanen D.K."/>
            <person name="Tsang A."/>
            <person name="Henrissat B."/>
            <person name="Bilanenko E.N."/>
            <person name="de Vries R.P."/>
            <person name="van Kan J.A.L."/>
            <person name="Grigoriev I.V."/>
            <person name="Debets A.J.M."/>
        </authorList>
    </citation>
    <scope>NUCLEOTIDE SEQUENCE [LARGE SCALE GENOMIC DNA]</scope>
    <source>
        <strain evidence="11 12">F11</strain>
    </source>
</reference>
<gene>
    <name evidence="11" type="ORF">SODALDRAFT_301142</name>
</gene>
<feature type="compositionally biased region" description="Low complexity" evidence="9">
    <location>
        <begin position="703"/>
        <end position="725"/>
    </location>
</feature>
<dbReference type="PANTHER" id="PTHR19879:SF1">
    <property type="entry name" value="CANNONBALL-RELATED"/>
    <property type="match status" value="1"/>
</dbReference>
<dbReference type="OrthoDB" id="10266330at2759"/>
<dbReference type="GO" id="GO:0006367">
    <property type="term" value="P:transcription initiation at RNA polymerase II promoter"/>
    <property type="evidence" value="ECO:0007669"/>
    <property type="project" value="TreeGrafter"/>
</dbReference>
<dbReference type="RefSeq" id="XP_028463365.1">
    <property type="nucleotide sequence ID" value="XM_028608895.1"/>
</dbReference>
<evidence type="ECO:0000256" key="5">
    <source>
        <dbReference type="ARBA" id="ARBA00023015"/>
    </source>
</evidence>
<feature type="repeat" description="WD" evidence="8">
    <location>
        <begin position="411"/>
        <end position="445"/>
    </location>
</feature>
<feature type="compositionally biased region" description="Gly residues" evidence="9">
    <location>
        <begin position="744"/>
        <end position="754"/>
    </location>
</feature>
<organism evidence="11 12">
    <name type="scientific">Sodiomyces alkalinus (strain CBS 110278 / VKM F-3762 / F11)</name>
    <name type="common">Alkaliphilic filamentous fungus</name>
    <dbReference type="NCBI Taxonomy" id="1314773"/>
    <lineage>
        <taxon>Eukaryota</taxon>
        <taxon>Fungi</taxon>
        <taxon>Dikarya</taxon>
        <taxon>Ascomycota</taxon>
        <taxon>Pezizomycotina</taxon>
        <taxon>Sordariomycetes</taxon>
        <taxon>Hypocreomycetidae</taxon>
        <taxon>Glomerellales</taxon>
        <taxon>Plectosphaerellaceae</taxon>
        <taxon>Sodiomyces</taxon>
    </lineage>
</organism>
<evidence type="ECO:0000256" key="9">
    <source>
        <dbReference type="SAM" id="MobiDB-lite"/>
    </source>
</evidence>
<dbReference type="InterPro" id="IPR019775">
    <property type="entry name" value="WD40_repeat_CS"/>
</dbReference>
<dbReference type="CDD" id="cd00200">
    <property type="entry name" value="WD40"/>
    <property type="match status" value="1"/>
</dbReference>
<dbReference type="STRING" id="1314773.A0A3N2PM55"/>
<feature type="repeat" description="WD" evidence="8">
    <location>
        <begin position="668"/>
        <end position="695"/>
    </location>
</feature>
<dbReference type="PROSITE" id="PS50082">
    <property type="entry name" value="WD_REPEATS_2"/>
    <property type="match status" value="5"/>
</dbReference>
<dbReference type="Proteomes" id="UP000272025">
    <property type="component" value="Unassembled WGS sequence"/>
</dbReference>
<keyword evidence="6" id="KW-0804">Transcription</keyword>
<evidence type="ECO:0000313" key="12">
    <source>
        <dbReference type="Proteomes" id="UP000272025"/>
    </source>
</evidence>
<accession>A0A3N2PM55</accession>
<dbReference type="InterPro" id="IPR036322">
    <property type="entry name" value="WD40_repeat_dom_sf"/>
</dbReference>
<evidence type="ECO:0000256" key="6">
    <source>
        <dbReference type="ARBA" id="ARBA00023163"/>
    </source>
</evidence>
<dbReference type="InterPro" id="IPR001680">
    <property type="entry name" value="WD40_rpt"/>
</dbReference>
<evidence type="ECO:0000256" key="3">
    <source>
        <dbReference type="ARBA" id="ARBA00022574"/>
    </source>
</evidence>
<dbReference type="GeneID" id="39577373"/>
<feature type="repeat" description="WD" evidence="8">
    <location>
        <begin position="618"/>
        <end position="659"/>
    </location>
</feature>
<dbReference type="Pfam" id="PF04494">
    <property type="entry name" value="TFIID_NTD2"/>
    <property type="match status" value="1"/>
</dbReference>
<dbReference type="GO" id="GO:0003743">
    <property type="term" value="F:translation initiation factor activity"/>
    <property type="evidence" value="ECO:0007669"/>
    <property type="project" value="UniProtKB-KW"/>
</dbReference>
<keyword evidence="4" id="KW-0677">Repeat</keyword>
<dbReference type="SMART" id="SM00320">
    <property type="entry name" value="WD40"/>
    <property type="match status" value="6"/>
</dbReference>
<evidence type="ECO:0000313" key="11">
    <source>
        <dbReference type="EMBL" id="ROT35559.1"/>
    </source>
</evidence>
<dbReference type="Gene3D" id="1.25.40.500">
    <property type="entry name" value="TFIID subunit TAF5, NTD2 domain"/>
    <property type="match status" value="1"/>
</dbReference>
<dbReference type="SMART" id="SM00667">
    <property type="entry name" value="LisH"/>
    <property type="match status" value="1"/>
</dbReference>
<dbReference type="EMBL" id="ML119061">
    <property type="protein sequence ID" value="ROT35559.1"/>
    <property type="molecule type" value="Genomic_DNA"/>
</dbReference>
<comment type="subcellular location">
    <subcellularLocation>
        <location evidence="1">Nucleus</location>
    </subcellularLocation>
</comment>
<dbReference type="PRINTS" id="PR00320">
    <property type="entry name" value="GPROTEINBRPT"/>
</dbReference>
<sequence length="827" mass="88877">MSTGPQGTGTGSNAGAGGAAGGNGTGPGTGTGMGAGPGTGTGTGTASGAPQHASHPQQAVTPGTGGGGATTSSTTTTMTSQDLNQIVTDYLLKRGFTKTEHVFRQESSHLGPDGRPIQNRVEDMGPLKYKKAFGTLKEWVENNLDLYKFELNKLLWPVFVYSWMELINQNYAGEAKNLLNFVRPVFESTHGDDLKTFATISLPQQLKENAATKLYQANKYRIPLNQHVTGNVFHFLERERDNGGAVVTYILQTFCQIDSTARGPIEPFSFEAIYRRIQNASLEDIDLHEGIPGVSVGVSNRDMLDKNVPLRLGALPMDEELREDVRAELAEEDQRNPPPEGKPSLVDEFDQKIKREESADAPSRADLPLPPSRSRDVVMEMQKVRENRDRFRIESRSLGAGVPVSACMFTFHNTLGSVSCMDFSKDHELVAVGTMDSYIRIWSLDGKPLKSKVPHEKDAKVNNRKLIGHSGPVYSVAFSDAIASAEGREATATDGGKGTGYVETGSKLLLSSSADGHIRLWSLELWSCLCIYKGHDGPVFRVLWGPHGHYFLSAGWDKTARVWMQDHASAQRLLVGHDTSLSVIAWHPNGTYVFTASDETDKSIRMWSVITGSCVRVFTGHTEYVSSMVCAPNGKILASGDTGGNIIFWDLEKGVRLKRSRGHAKGGIWSMDFSVESNVLISGGQDGTVRLWDVELPAEGHKAAQLQHQQHLQLQQQQAPQQQQQGSGTGPTQEGADGPKAAGTGAGTGAGAGSGSATDRMNTGAGAQGATTGGSGTTGGGGKKKGKEVMITPDQISAFPTKKTPVMSVQFTRMNLVVAGGCYDPER</sequence>
<dbReference type="Gene3D" id="2.130.10.10">
    <property type="entry name" value="YVTN repeat-like/Quinoprotein amine dehydrogenase"/>
    <property type="match status" value="2"/>
</dbReference>
<keyword evidence="12" id="KW-1185">Reference proteome</keyword>
<evidence type="ECO:0000259" key="10">
    <source>
        <dbReference type="Pfam" id="PF04494"/>
    </source>
</evidence>
<feature type="compositionally biased region" description="Gly residues" evidence="9">
    <location>
        <begin position="771"/>
        <end position="781"/>
    </location>
</feature>
<name>A0A3N2PM55_SODAK</name>
<dbReference type="PROSITE" id="PS00678">
    <property type="entry name" value="WD_REPEATS_1"/>
    <property type="match status" value="1"/>
</dbReference>
<keyword evidence="11" id="KW-0396">Initiation factor</keyword>
<dbReference type="InterPro" id="IPR006594">
    <property type="entry name" value="LisH"/>
</dbReference>
<feature type="region of interest" description="Disordered" evidence="9">
    <location>
        <begin position="1"/>
        <end position="77"/>
    </location>
</feature>
<evidence type="ECO:0000256" key="4">
    <source>
        <dbReference type="ARBA" id="ARBA00022737"/>
    </source>
</evidence>
<feature type="domain" description="TFIID subunit TAF5 NTD2" evidence="10">
    <location>
        <begin position="124"/>
        <end position="255"/>
    </location>
</feature>
<feature type="region of interest" description="Disordered" evidence="9">
    <location>
        <begin position="702"/>
        <end position="787"/>
    </location>
</feature>
<dbReference type="AlphaFoldDB" id="A0A3N2PM55"/>
<dbReference type="Pfam" id="PF08513">
    <property type="entry name" value="LisH"/>
    <property type="match status" value="1"/>
</dbReference>
<dbReference type="PROSITE" id="PS50294">
    <property type="entry name" value="WD_REPEATS_REGION"/>
    <property type="match status" value="3"/>
</dbReference>
<dbReference type="CDD" id="cd08044">
    <property type="entry name" value="TAF5_NTD2"/>
    <property type="match status" value="1"/>
</dbReference>
<feature type="repeat" description="WD" evidence="8">
    <location>
        <begin position="574"/>
        <end position="617"/>
    </location>
</feature>
<keyword evidence="3 8" id="KW-0853">WD repeat</keyword>
<comment type="similarity">
    <text evidence="2">Belongs to the WD repeat TAF5 family.</text>
</comment>
<feature type="repeat" description="WD" evidence="8">
    <location>
        <begin position="532"/>
        <end position="563"/>
    </location>
</feature>
<dbReference type="GO" id="GO:0016251">
    <property type="term" value="F:RNA polymerase II general transcription initiation factor activity"/>
    <property type="evidence" value="ECO:0007669"/>
    <property type="project" value="TreeGrafter"/>
</dbReference>
<dbReference type="GO" id="GO:0005669">
    <property type="term" value="C:transcription factor TFIID complex"/>
    <property type="evidence" value="ECO:0007669"/>
    <property type="project" value="TreeGrafter"/>
</dbReference>
<keyword evidence="11" id="KW-0648">Protein biosynthesis</keyword>
<feature type="compositionally biased region" description="Gly residues" evidence="9">
    <location>
        <begin position="1"/>
        <end position="45"/>
    </location>
</feature>
<keyword evidence="7" id="KW-0539">Nucleus</keyword>